<gene>
    <name evidence="5" type="primary">EFM4</name>
    <name evidence="8" type="ORF">XA68_18180</name>
</gene>
<reference evidence="8 9" key="1">
    <citation type="journal article" date="2015" name="BMC Genomics">
        <title>Gene expression during zombie ant biting behavior reflects the complexity underlying fungal parasitic behavioral manipulation.</title>
        <authorList>
            <person name="de Bekker C."/>
            <person name="Ohm R.A."/>
            <person name="Loreto R.G."/>
            <person name="Sebastian A."/>
            <person name="Albert I."/>
            <person name="Merrow M."/>
            <person name="Brachmann A."/>
            <person name="Hughes D.P."/>
        </authorList>
    </citation>
    <scope>NUCLEOTIDE SEQUENCE [LARGE SCALE GENOMIC DNA]</scope>
    <source>
        <strain evidence="8 9">SC16a</strain>
    </source>
</reference>
<keyword evidence="5" id="KW-0813">Transport</keyword>
<proteinExistence type="inferred from homology"/>
<evidence type="ECO:0000256" key="2">
    <source>
        <dbReference type="ARBA" id="ARBA00022603"/>
    </source>
</evidence>
<comment type="similarity">
    <text evidence="5">Belongs to the class I-like SAM-binding methyltransferase superfamily. EFM4 family.</text>
</comment>
<comment type="subcellular location">
    <subcellularLocation>
        <location evidence="5">Cytoplasm</location>
    </subcellularLocation>
</comment>
<keyword evidence="2 5" id="KW-0489">Methyltransferase</keyword>
<feature type="region of interest" description="Disordered" evidence="6">
    <location>
        <begin position="37"/>
        <end position="69"/>
    </location>
</feature>
<evidence type="ECO:0000313" key="8">
    <source>
        <dbReference type="EMBL" id="PFH61116.1"/>
    </source>
</evidence>
<keyword evidence="1 5" id="KW-0963">Cytoplasm</keyword>
<reference evidence="8 9" key="2">
    <citation type="journal article" date="2017" name="Sci. Rep.">
        <title>Ant-infecting Ophiocordyceps genomes reveal a high diversity of potential behavioral manipulation genes and a possible major role for enterotoxins.</title>
        <authorList>
            <person name="de Bekker C."/>
            <person name="Ohm R.A."/>
            <person name="Evans H.C."/>
            <person name="Brachmann A."/>
            <person name="Hughes D.P."/>
        </authorList>
    </citation>
    <scope>NUCLEOTIDE SEQUENCE [LARGE SCALE GENOMIC DNA]</scope>
    <source>
        <strain evidence="8 9">SC16a</strain>
    </source>
</reference>
<dbReference type="GO" id="GO:0005737">
    <property type="term" value="C:cytoplasm"/>
    <property type="evidence" value="ECO:0007669"/>
    <property type="project" value="UniProtKB-SubCell"/>
</dbReference>
<keyword evidence="9" id="KW-1185">Reference proteome</keyword>
<dbReference type="STRING" id="268505.A0A2A9PJX4"/>
<evidence type="ECO:0000313" key="9">
    <source>
        <dbReference type="Proteomes" id="UP000037136"/>
    </source>
</evidence>
<dbReference type="Gene3D" id="3.40.50.150">
    <property type="entry name" value="Vaccinia Virus protein VP39"/>
    <property type="match status" value="1"/>
</dbReference>
<dbReference type="GO" id="GO:0016279">
    <property type="term" value="F:protein-lysine N-methyltransferase activity"/>
    <property type="evidence" value="ECO:0007669"/>
    <property type="project" value="UniProtKB-UniRule"/>
</dbReference>
<name>A0A2A9PJX4_OPHUN</name>
<evidence type="ECO:0000259" key="7">
    <source>
        <dbReference type="Pfam" id="PF13847"/>
    </source>
</evidence>
<evidence type="ECO:0000256" key="3">
    <source>
        <dbReference type="ARBA" id="ARBA00022679"/>
    </source>
</evidence>
<dbReference type="EMBL" id="LAZP02000089">
    <property type="protein sequence ID" value="PFH61116.1"/>
    <property type="molecule type" value="Genomic_DNA"/>
</dbReference>
<organism evidence="8 9">
    <name type="scientific">Ophiocordyceps unilateralis</name>
    <name type="common">Zombie-ant fungus</name>
    <name type="synonym">Torrubia unilateralis</name>
    <dbReference type="NCBI Taxonomy" id="268505"/>
    <lineage>
        <taxon>Eukaryota</taxon>
        <taxon>Fungi</taxon>
        <taxon>Dikarya</taxon>
        <taxon>Ascomycota</taxon>
        <taxon>Pezizomycotina</taxon>
        <taxon>Sordariomycetes</taxon>
        <taxon>Hypocreomycetidae</taxon>
        <taxon>Hypocreales</taxon>
        <taxon>Ophiocordycipitaceae</taxon>
        <taxon>Ophiocordyceps</taxon>
    </lineage>
</organism>
<evidence type="ECO:0000256" key="1">
    <source>
        <dbReference type="ARBA" id="ARBA00022490"/>
    </source>
</evidence>
<dbReference type="SUPFAM" id="SSF53335">
    <property type="entry name" value="S-adenosyl-L-methionine-dependent methyltransferases"/>
    <property type="match status" value="1"/>
</dbReference>
<dbReference type="InterPro" id="IPR029063">
    <property type="entry name" value="SAM-dependent_MTases_sf"/>
</dbReference>
<protein>
    <recommendedName>
        <fullName evidence="5">Protein-lysine N-methyltransferase EFM4</fullName>
        <ecNumber evidence="5">2.1.1.-</ecNumber>
    </recommendedName>
    <alternativeName>
        <fullName evidence="5">Elongation factor methyltransferase 4</fullName>
    </alternativeName>
</protein>
<evidence type="ECO:0000256" key="6">
    <source>
        <dbReference type="SAM" id="MobiDB-lite"/>
    </source>
</evidence>
<dbReference type="AlphaFoldDB" id="A0A2A9PJX4"/>
<keyword evidence="4 5" id="KW-0949">S-adenosyl-L-methionine</keyword>
<dbReference type="EC" id="2.1.1.-" evidence="5"/>
<dbReference type="InterPro" id="IPR026635">
    <property type="entry name" value="Efm4/METTL10"/>
</dbReference>
<dbReference type="InterPro" id="IPR025714">
    <property type="entry name" value="Methyltranfer_dom"/>
</dbReference>
<evidence type="ECO:0000256" key="5">
    <source>
        <dbReference type="HAMAP-Rule" id="MF_03188"/>
    </source>
</evidence>
<feature type="compositionally biased region" description="Polar residues" evidence="6">
    <location>
        <begin position="39"/>
        <end position="51"/>
    </location>
</feature>
<sequence length="242" mass="26315">MTSEGDAPAPLSPSELGTKEYWDGLYARELDNHAACPSDTGTDWFSETEASTKMAELAEEDDEAGGEKKQRAALLDLGCGNGSLLRSFRTEGWKGRALGVDYSPHSIALSRRVGEADAVEWAVMGWDVVLDKGTFDAVSLARPPASDESGGEEIAPRPCAAYVDRVRRLTRPRGGIFIITSCNWTEDELIRWFAGRVPRGSQGGGDDEDEARFEVAGTARYRSFSFGGHKGQAVSTVCFRRL</sequence>
<feature type="domain" description="Methyltransferase" evidence="7">
    <location>
        <begin position="71"/>
        <end position="190"/>
    </location>
</feature>
<comment type="caution">
    <text evidence="8">The sequence shown here is derived from an EMBL/GenBank/DDBJ whole genome shotgun (WGS) entry which is preliminary data.</text>
</comment>
<dbReference type="OrthoDB" id="10069295at2759"/>
<dbReference type="GO" id="GO:0016192">
    <property type="term" value="P:vesicle-mediated transport"/>
    <property type="evidence" value="ECO:0007669"/>
    <property type="project" value="UniProtKB-UniRule"/>
</dbReference>
<keyword evidence="3 5" id="KW-0808">Transferase</keyword>
<dbReference type="HAMAP" id="MF_03188">
    <property type="entry name" value="Methyltr_EFM4"/>
    <property type="match status" value="1"/>
</dbReference>
<dbReference type="PANTHER" id="PTHR12843:SF5">
    <property type="entry name" value="EEF1A LYSINE METHYLTRANSFERASE 2"/>
    <property type="match status" value="1"/>
</dbReference>
<dbReference type="Proteomes" id="UP000037136">
    <property type="component" value="Unassembled WGS sequence"/>
</dbReference>
<evidence type="ECO:0000256" key="4">
    <source>
        <dbReference type="ARBA" id="ARBA00022691"/>
    </source>
</evidence>
<accession>A0A2A9PJX4</accession>
<comment type="function">
    <text evidence="5">S-adenosyl-L-methionine-dependent protein-lysine N-methyltransferase that mono- and dimethylates elongation factor 1-alpha at 'Lys-316'. May play a role in intracellular transport.</text>
</comment>
<dbReference type="CDD" id="cd02440">
    <property type="entry name" value="AdoMet_MTases"/>
    <property type="match status" value="1"/>
</dbReference>
<dbReference type="GO" id="GO:0032259">
    <property type="term" value="P:methylation"/>
    <property type="evidence" value="ECO:0007669"/>
    <property type="project" value="UniProtKB-KW"/>
</dbReference>
<dbReference type="Pfam" id="PF13847">
    <property type="entry name" value="Methyltransf_31"/>
    <property type="match status" value="1"/>
</dbReference>
<dbReference type="PANTHER" id="PTHR12843">
    <property type="entry name" value="PROTEIN-LYSINE N-METHYLTRANSFERASE METTL10"/>
    <property type="match status" value="1"/>
</dbReference>